<dbReference type="AlphaFoldDB" id="A0A9P6E2S5"/>
<keyword evidence="3" id="KW-1185">Reference proteome</keyword>
<dbReference type="Proteomes" id="UP000886523">
    <property type="component" value="Unassembled WGS sequence"/>
</dbReference>
<evidence type="ECO:0000313" key="2">
    <source>
        <dbReference type="EMBL" id="KAF9521095.1"/>
    </source>
</evidence>
<proteinExistence type="predicted"/>
<protein>
    <submittedName>
        <fullName evidence="2">Uncharacterized protein</fullName>
    </submittedName>
</protein>
<sequence length="154" mass="17248">MYRRFDLMDLQQQHAVDSARALKDVLLRIHNDSFSLDDYYLTINELLRGVLTSFVACFDKTDTHLIAFKSDMEGMFHHWNSLAPSPLHTGMWTAELTSIIARAKEEQHADVAVAQNASGQADGRSSKSRSKGKEVAGRKASGSGNRHSTQSRRK</sequence>
<comment type="caution">
    <text evidence="2">The sequence shown here is derived from an EMBL/GenBank/DDBJ whole genome shotgun (WGS) entry which is preliminary data.</text>
</comment>
<accession>A0A9P6E2S5</accession>
<evidence type="ECO:0000256" key="1">
    <source>
        <dbReference type="SAM" id="MobiDB-lite"/>
    </source>
</evidence>
<evidence type="ECO:0000313" key="3">
    <source>
        <dbReference type="Proteomes" id="UP000886523"/>
    </source>
</evidence>
<reference evidence="2" key="1">
    <citation type="journal article" date="2020" name="Nat. Commun.">
        <title>Large-scale genome sequencing of mycorrhizal fungi provides insights into the early evolution of symbiotic traits.</title>
        <authorList>
            <person name="Miyauchi S."/>
            <person name="Kiss E."/>
            <person name="Kuo A."/>
            <person name="Drula E."/>
            <person name="Kohler A."/>
            <person name="Sanchez-Garcia M."/>
            <person name="Morin E."/>
            <person name="Andreopoulos B."/>
            <person name="Barry K.W."/>
            <person name="Bonito G."/>
            <person name="Buee M."/>
            <person name="Carver A."/>
            <person name="Chen C."/>
            <person name="Cichocki N."/>
            <person name="Clum A."/>
            <person name="Culley D."/>
            <person name="Crous P.W."/>
            <person name="Fauchery L."/>
            <person name="Girlanda M."/>
            <person name="Hayes R.D."/>
            <person name="Keri Z."/>
            <person name="LaButti K."/>
            <person name="Lipzen A."/>
            <person name="Lombard V."/>
            <person name="Magnuson J."/>
            <person name="Maillard F."/>
            <person name="Murat C."/>
            <person name="Nolan M."/>
            <person name="Ohm R.A."/>
            <person name="Pangilinan J."/>
            <person name="Pereira M.F."/>
            <person name="Perotto S."/>
            <person name="Peter M."/>
            <person name="Pfister S."/>
            <person name="Riley R."/>
            <person name="Sitrit Y."/>
            <person name="Stielow J.B."/>
            <person name="Szollosi G."/>
            <person name="Zifcakova L."/>
            <person name="Stursova M."/>
            <person name="Spatafora J.W."/>
            <person name="Tedersoo L."/>
            <person name="Vaario L.M."/>
            <person name="Yamada A."/>
            <person name="Yan M."/>
            <person name="Wang P."/>
            <person name="Xu J."/>
            <person name="Bruns T."/>
            <person name="Baldrian P."/>
            <person name="Vilgalys R."/>
            <person name="Dunand C."/>
            <person name="Henrissat B."/>
            <person name="Grigoriev I.V."/>
            <person name="Hibbett D."/>
            <person name="Nagy L.G."/>
            <person name="Martin F.M."/>
        </authorList>
    </citation>
    <scope>NUCLEOTIDE SEQUENCE</scope>
    <source>
        <strain evidence="2">UP504</strain>
    </source>
</reference>
<organism evidence="2 3">
    <name type="scientific">Hydnum rufescens UP504</name>
    <dbReference type="NCBI Taxonomy" id="1448309"/>
    <lineage>
        <taxon>Eukaryota</taxon>
        <taxon>Fungi</taxon>
        <taxon>Dikarya</taxon>
        <taxon>Basidiomycota</taxon>
        <taxon>Agaricomycotina</taxon>
        <taxon>Agaricomycetes</taxon>
        <taxon>Cantharellales</taxon>
        <taxon>Hydnaceae</taxon>
        <taxon>Hydnum</taxon>
    </lineage>
</organism>
<feature type="region of interest" description="Disordered" evidence="1">
    <location>
        <begin position="110"/>
        <end position="154"/>
    </location>
</feature>
<name>A0A9P6E2S5_9AGAM</name>
<dbReference type="EMBL" id="MU128909">
    <property type="protein sequence ID" value="KAF9521095.1"/>
    <property type="molecule type" value="Genomic_DNA"/>
</dbReference>
<gene>
    <name evidence="2" type="ORF">BS47DRAFT_1386788</name>
</gene>